<evidence type="ECO:0008006" key="4">
    <source>
        <dbReference type="Google" id="ProtNLM"/>
    </source>
</evidence>
<keyword evidence="1" id="KW-1133">Transmembrane helix</keyword>
<name>A0AAV9SKS7_9TELE</name>
<sequence>METDLNLRHSDEVGEARYHHIAVPRRRCQSSPQPAISADARYLRRISVLKSTLSMSGITENSDCDDCNYPAHGGNCTGSRVHSTMDEDDELLRYIWTEYLHPKEYEWVLIVAYIVVFFVSLIGNSLGDAEACRVPVSHRAAECSTNNMNMPV</sequence>
<dbReference type="Proteomes" id="UP001311232">
    <property type="component" value="Unassembled WGS sequence"/>
</dbReference>
<keyword evidence="3" id="KW-1185">Reference proteome</keyword>
<comment type="caution">
    <text evidence="2">The sequence shown here is derived from an EMBL/GenBank/DDBJ whole genome shotgun (WGS) entry which is preliminary data.</text>
</comment>
<evidence type="ECO:0000256" key="1">
    <source>
        <dbReference type="SAM" id="Phobius"/>
    </source>
</evidence>
<evidence type="ECO:0000313" key="2">
    <source>
        <dbReference type="EMBL" id="KAK5621414.1"/>
    </source>
</evidence>
<organism evidence="2 3">
    <name type="scientific">Crenichthys baileyi</name>
    <name type="common">White River springfish</name>
    <dbReference type="NCBI Taxonomy" id="28760"/>
    <lineage>
        <taxon>Eukaryota</taxon>
        <taxon>Metazoa</taxon>
        <taxon>Chordata</taxon>
        <taxon>Craniata</taxon>
        <taxon>Vertebrata</taxon>
        <taxon>Euteleostomi</taxon>
        <taxon>Actinopterygii</taxon>
        <taxon>Neopterygii</taxon>
        <taxon>Teleostei</taxon>
        <taxon>Neoteleostei</taxon>
        <taxon>Acanthomorphata</taxon>
        <taxon>Ovalentaria</taxon>
        <taxon>Atherinomorphae</taxon>
        <taxon>Cyprinodontiformes</taxon>
        <taxon>Goodeidae</taxon>
        <taxon>Crenichthys</taxon>
    </lineage>
</organism>
<keyword evidence="1" id="KW-0472">Membrane</keyword>
<evidence type="ECO:0000313" key="3">
    <source>
        <dbReference type="Proteomes" id="UP001311232"/>
    </source>
</evidence>
<reference evidence="2 3" key="1">
    <citation type="submission" date="2021-06" db="EMBL/GenBank/DDBJ databases">
        <authorList>
            <person name="Palmer J.M."/>
        </authorList>
    </citation>
    <scope>NUCLEOTIDE SEQUENCE [LARGE SCALE GENOMIC DNA]</scope>
    <source>
        <strain evidence="2 3">MEX-2019</strain>
        <tissue evidence="2">Muscle</tissue>
    </source>
</reference>
<proteinExistence type="predicted"/>
<keyword evidence="1" id="KW-0812">Transmembrane</keyword>
<dbReference type="EMBL" id="JAHHUM010000306">
    <property type="protein sequence ID" value="KAK5621414.1"/>
    <property type="molecule type" value="Genomic_DNA"/>
</dbReference>
<protein>
    <recommendedName>
        <fullName evidence="4">Orexin receptor type 2</fullName>
    </recommendedName>
</protein>
<feature type="transmembrane region" description="Helical" evidence="1">
    <location>
        <begin position="107"/>
        <end position="127"/>
    </location>
</feature>
<dbReference type="AlphaFoldDB" id="A0AAV9SKS7"/>
<accession>A0AAV9SKS7</accession>
<gene>
    <name evidence="2" type="ORF">CRENBAI_007637</name>
</gene>